<dbReference type="Proteomes" id="UP000292695">
    <property type="component" value="Unassembled WGS sequence"/>
</dbReference>
<protein>
    <recommendedName>
        <fullName evidence="3">Recombinase family protein</fullName>
    </recommendedName>
</protein>
<organism evidence="1 2">
    <name type="scientific">Kribbella sindirgiensis</name>
    <dbReference type="NCBI Taxonomy" id="1124744"/>
    <lineage>
        <taxon>Bacteria</taxon>
        <taxon>Bacillati</taxon>
        <taxon>Actinomycetota</taxon>
        <taxon>Actinomycetes</taxon>
        <taxon>Propionibacteriales</taxon>
        <taxon>Kribbellaceae</taxon>
        <taxon>Kribbella</taxon>
    </lineage>
</organism>
<keyword evidence="2" id="KW-1185">Reference proteome</keyword>
<comment type="caution">
    <text evidence="1">The sequence shown here is derived from an EMBL/GenBank/DDBJ whole genome shotgun (WGS) entry which is preliminary data.</text>
</comment>
<name>A0A4R0IPC9_9ACTN</name>
<evidence type="ECO:0000313" key="2">
    <source>
        <dbReference type="Proteomes" id="UP000292695"/>
    </source>
</evidence>
<reference evidence="1 2" key="1">
    <citation type="submission" date="2019-02" db="EMBL/GenBank/DDBJ databases">
        <title>Kribbella capetownensis sp. nov. and Kribbella speibonae sp. nov., isolated from soil.</title>
        <authorList>
            <person name="Curtis S.M."/>
            <person name="Norton I."/>
            <person name="Everest G.J."/>
            <person name="Meyers P.R."/>
        </authorList>
    </citation>
    <scope>NUCLEOTIDE SEQUENCE [LARGE SCALE GENOMIC DNA]</scope>
    <source>
        <strain evidence="1 2">DSM 27082</strain>
    </source>
</reference>
<dbReference type="EMBL" id="SJKA01000008">
    <property type="protein sequence ID" value="TCC30525.1"/>
    <property type="molecule type" value="Genomic_DNA"/>
</dbReference>
<gene>
    <name evidence="1" type="ORF">E0H50_24265</name>
</gene>
<sequence>MPTTPALGFISMSFVRNTGELLAIRRQLKSFATEHGLQLTKVYVEEPGPPSAAFDLLESLLESDGQPLVVPTLHHLAVLGHPAQIRDHLRQCTHEVLSATKPAERTC</sequence>
<evidence type="ECO:0000313" key="1">
    <source>
        <dbReference type="EMBL" id="TCC30525.1"/>
    </source>
</evidence>
<accession>A0A4R0IPC9</accession>
<dbReference type="OrthoDB" id="3829310at2"/>
<evidence type="ECO:0008006" key="3">
    <source>
        <dbReference type="Google" id="ProtNLM"/>
    </source>
</evidence>
<proteinExistence type="predicted"/>
<dbReference type="AlphaFoldDB" id="A0A4R0IPC9"/>
<dbReference type="RefSeq" id="WP_131292397.1">
    <property type="nucleotide sequence ID" value="NZ_SJKA01000008.1"/>
</dbReference>